<organism evidence="1 2">
    <name type="scientific">Candidatus Lloydbacteria bacterium RIFCSPHIGHO2_02_FULL_50_13</name>
    <dbReference type="NCBI Taxonomy" id="1798661"/>
    <lineage>
        <taxon>Bacteria</taxon>
        <taxon>Candidatus Lloydiibacteriota</taxon>
    </lineage>
</organism>
<dbReference type="AlphaFoldDB" id="A0A1G2D5M4"/>
<proteinExistence type="predicted"/>
<dbReference type="EMBL" id="MHLL01000024">
    <property type="protein sequence ID" value="OGZ08936.1"/>
    <property type="molecule type" value="Genomic_DNA"/>
</dbReference>
<dbReference type="STRING" id="1798661.A3D65_05605"/>
<protein>
    <submittedName>
        <fullName evidence="1">Uncharacterized protein</fullName>
    </submittedName>
</protein>
<dbReference type="Proteomes" id="UP000177996">
    <property type="component" value="Unassembled WGS sequence"/>
</dbReference>
<accession>A0A1G2D5M4</accession>
<name>A0A1G2D5M4_9BACT</name>
<reference evidence="1 2" key="1">
    <citation type="journal article" date="2016" name="Nat. Commun.">
        <title>Thousands of microbial genomes shed light on interconnected biogeochemical processes in an aquifer system.</title>
        <authorList>
            <person name="Anantharaman K."/>
            <person name="Brown C.T."/>
            <person name="Hug L.A."/>
            <person name="Sharon I."/>
            <person name="Castelle C.J."/>
            <person name="Probst A.J."/>
            <person name="Thomas B.C."/>
            <person name="Singh A."/>
            <person name="Wilkins M.J."/>
            <person name="Karaoz U."/>
            <person name="Brodie E.L."/>
            <person name="Williams K.H."/>
            <person name="Hubbard S.S."/>
            <person name="Banfield J.F."/>
        </authorList>
    </citation>
    <scope>NUCLEOTIDE SEQUENCE [LARGE SCALE GENOMIC DNA]</scope>
</reference>
<evidence type="ECO:0000313" key="2">
    <source>
        <dbReference type="Proteomes" id="UP000177996"/>
    </source>
</evidence>
<gene>
    <name evidence="1" type="ORF">A3D65_05605</name>
</gene>
<comment type="caution">
    <text evidence="1">The sequence shown here is derived from an EMBL/GenBank/DDBJ whole genome shotgun (WGS) entry which is preliminary data.</text>
</comment>
<evidence type="ECO:0000313" key="1">
    <source>
        <dbReference type="EMBL" id="OGZ08936.1"/>
    </source>
</evidence>
<sequence length="235" mass="26580">MTQLKCVADGTKRKPKAEEWETFLEKRIPELIRRMKDGSLHPDAVNSTIQHVTEGKIMCPAVLRLVTTSIHFPGNTAFCVSDRFALETQIQRDGGADHTVRVLKRGMLTPITYYFDDYWNEWFGDLVVPASAPCDLDTHELVEYSRGSEIADELGDEYCETNPAVLDFMIERGYLLGGQSYDFYMKDKNGVRRLVTVYGGDFGSRRVYASAIESVGHSVGCHVISLRRLVVYPSR</sequence>